<evidence type="ECO:0000313" key="9">
    <source>
        <dbReference type="EMBL" id="KAK9711314.1"/>
    </source>
</evidence>
<evidence type="ECO:0000259" key="7">
    <source>
        <dbReference type="Pfam" id="PF05827"/>
    </source>
</evidence>
<evidence type="ECO:0000256" key="1">
    <source>
        <dbReference type="ARBA" id="ARBA00004167"/>
    </source>
</evidence>
<dbReference type="GO" id="GO:0001671">
    <property type="term" value="F:ATPase activator activity"/>
    <property type="evidence" value="ECO:0007669"/>
    <property type="project" value="TreeGrafter"/>
</dbReference>
<feature type="transmembrane region" description="Helical" evidence="6">
    <location>
        <begin position="94"/>
        <end position="117"/>
    </location>
</feature>
<gene>
    <name evidence="9" type="ORF">QE152_g25521</name>
</gene>
<evidence type="ECO:0000256" key="4">
    <source>
        <dbReference type="ARBA" id="ARBA00022989"/>
    </source>
</evidence>
<dbReference type="Pfam" id="PF20520">
    <property type="entry name" value="Ac45-VOA1_TM"/>
    <property type="match status" value="1"/>
</dbReference>
<feature type="domain" description="V-type proton ATPase subunit S1 luminal" evidence="7">
    <location>
        <begin position="290"/>
        <end position="373"/>
    </location>
</feature>
<feature type="transmembrane region" description="Helical" evidence="6">
    <location>
        <begin position="6"/>
        <end position="23"/>
    </location>
</feature>
<dbReference type="InterPro" id="IPR008388">
    <property type="entry name" value="Ac45_acc_su"/>
</dbReference>
<evidence type="ECO:0000259" key="8">
    <source>
        <dbReference type="Pfam" id="PF20520"/>
    </source>
</evidence>
<protein>
    <submittedName>
        <fullName evidence="9">V-type proton ATPase subunit S1, luminal domain</fullName>
    </submittedName>
</protein>
<dbReference type="PANTHER" id="PTHR12471:SF4">
    <property type="entry name" value="AGAP001624-PA"/>
    <property type="match status" value="1"/>
</dbReference>
<dbReference type="PANTHER" id="PTHR12471">
    <property type="entry name" value="VACUOLAR ATP SYNTHASE SUBUNIT S1"/>
    <property type="match status" value="1"/>
</dbReference>
<dbReference type="GO" id="GO:0030641">
    <property type="term" value="P:regulation of cellular pH"/>
    <property type="evidence" value="ECO:0007669"/>
    <property type="project" value="TreeGrafter"/>
</dbReference>
<dbReference type="EMBL" id="JASPKY010000282">
    <property type="protein sequence ID" value="KAK9711314.1"/>
    <property type="molecule type" value="Genomic_DNA"/>
</dbReference>
<organism evidence="9 10">
    <name type="scientific">Popillia japonica</name>
    <name type="common">Japanese beetle</name>
    <dbReference type="NCBI Taxonomy" id="7064"/>
    <lineage>
        <taxon>Eukaryota</taxon>
        <taxon>Metazoa</taxon>
        <taxon>Ecdysozoa</taxon>
        <taxon>Arthropoda</taxon>
        <taxon>Hexapoda</taxon>
        <taxon>Insecta</taxon>
        <taxon>Pterygota</taxon>
        <taxon>Neoptera</taxon>
        <taxon>Endopterygota</taxon>
        <taxon>Coleoptera</taxon>
        <taxon>Polyphaga</taxon>
        <taxon>Scarabaeiformia</taxon>
        <taxon>Scarabaeidae</taxon>
        <taxon>Rutelinae</taxon>
        <taxon>Popillia</taxon>
    </lineage>
</organism>
<comment type="subcellular location">
    <subcellularLocation>
        <location evidence="1">Membrane</location>
        <topology evidence="1">Single-pass membrane protein</topology>
    </subcellularLocation>
</comment>
<keyword evidence="5 6" id="KW-0472">Membrane</keyword>
<feature type="transmembrane region" description="Helical" evidence="6">
    <location>
        <begin position="394"/>
        <end position="418"/>
    </location>
</feature>
<dbReference type="Gene3D" id="2.40.160.110">
    <property type="match status" value="1"/>
</dbReference>
<dbReference type="InterPro" id="IPR046756">
    <property type="entry name" value="VAS1/VOA1_TM"/>
</dbReference>
<dbReference type="Proteomes" id="UP001458880">
    <property type="component" value="Unassembled WGS sequence"/>
</dbReference>
<name>A0AAW1K0X6_POPJA</name>
<dbReference type="GO" id="GO:0033176">
    <property type="term" value="C:proton-transporting V-type ATPase complex"/>
    <property type="evidence" value="ECO:0007669"/>
    <property type="project" value="TreeGrafter"/>
</dbReference>
<dbReference type="InterPro" id="IPR046755">
    <property type="entry name" value="VAS1_LD"/>
</dbReference>
<evidence type="ECO:0000256" key="6">
    <source>
        <dbReference type="SAM" id="Phobius"/>
    </source>
</evidence>
<evidence type="ECO:0000256" key="5">
    <source>
        <dbReference type="ARBA" id="ARBA00023136"/>
    </source>
</evidence>
<sequence>MILQLSIILAVILRLNATLLFWSTKDIKIPSLKYFKEDDFENLLSELADPHIIAFQNNDPTIENIPRSVGNFYSAYVPLVDHSVLIFYEEPKKFIMILQLSIILAVILRLNATLLFWSTKDIKIPSLKYFKEDDFENLLSELADPHIIAFQNNDPTIENIPRSVGNFYSAYVPNGNMYVENITELTKDIDNNFKMIQNSIANFESYYKNMKNVLIIISSPNIRAKRDTNDVHNIDMIYDDKPNKPVLYYNINNGSGIAMIYSSKFLSLKTPYENYTLKDTKKTTLTDLGSYSLLAITFPLEKLSITLKFRFEYSWGYWTLPTVDVVGISPKPITLNVTKVIRAEKNYSYHCVGETVFRDSSMNLILYDIQVQPYTKIRKFSEAYDCIPFTTVPIWSGLMVSFTLILGLFIGFGALASIKTMDKFDTSKTKQLSFTVTE</sequence>
<proteinExistence type="inferred from homology"/>
<accession>A0AAW1K0X6</accession>
<evidence type="ECO:0000256" key="2">
    <source>
        <dbReference type="ARBA" id="ARBA00009037"/>
    </source>
</evidence>
<comment type="similarity">
    <text evidence="2">Belongs to the vacuolar ATPase subunit S1 family.</text>
</comment>
<evidence type="ECO:0000256" key="3">
    <source>
        <dbReference type="ARBA" id="ARBA00022692"/>
    </source>
</evidence>
<keyword evidence="3 6" id="KW-0812">Transmembrane</keyword>
<keyword evidence="10" id="KW-1185">Reference proteome</keyword>
<reference evidence="9 10" key="1">
    <citation type="journal article" date="2024" name="BMC Genomics">
        <title>De novo assembly and annotation of Popillia japonica's genome with initial clues to its potential as an invasive pest.</title>
        <authorList>
            <person name="Cucini C."/>
            <person name="Boschi S."/>
            <person name="Funari R."/>
            <person name="Cardaioli E."/>
            <person name="Iannotti N."/>
            <person name="Marturano G."/>
            <person name="Paoli F."/>
            <person name="Bruttini M."/>
            <person name="Carapelli A."/>
            <person name="Frati F."/>
            <person name="Nardi F."/>
        </authorList>
    </citation>
    <scope>NUCLEOTIDE SEQUENCE [LARGE SCALE GENOMIC DNA]</scope>
    <source>
        <strain evidence="9">DMR45628</strain>
    </source>
</reference>
<dbReference type="AlphaFoldDB" id="A0AAW1K0X6"/>
<dbReference type="Pfam" id="PF05827">
    <property type="entry name" value="VAS1_LD"/>
    <property type="match status" value="1"/>
</dbReference>
<feature type="domain" description="V-type proton ATPase subunit S1/VOA1 transmembrane" evidence="8">
    <location>
        <begin position="388"/>
        <end position="425"/>
    </location>
</feature>
<evidence type="ECO:0000313" key="10">
    <source>
        <dbReference type="Proteomes" id="UP001458880"/>
    </source>
</evidence>
<keyword evidence="4 6" id="KW-1133">Transmembrane helix</keyword>
<comment type="caution">
    <text evidence="9">The sequence shown here is derived from an EMBL/GenBank/DDBJ whole genome shotgun (WGS) entry which is preliminary data.</text>
</comment>